<organism evidence="1 2">
    <name type="scientific">Synaphobranchus kaupii</name>
    <name type="common">Kaup's arrowtooth eel</name>
    <dbReference type="NCBI Taxonomy" id="118154"/>
    <lineage>
        <taxon>Eukaryota</taxon>
        <taxon>Metazoa</taxon>
        <taxon>Chordata</taxon>
        <taxon>Craniata</taxon>
        <taxon>Vertebrata</taxon>
        <taxon>Euteleostomi</taxon>
        <taxon>Actinopterygii</taxon>
        <taxon>Neopterygii</taxon>
        <taxon>Teleostei</taxon>
        <taxon>Anguilliformes</taxon>
        <taxon>Synaphobranchidae</taxon>
        <taxon>Synaphobranchus</taxon>
    </lineage>
</organism>
<dbReference type="AlphaFoldDB" id="A0A9Q1IF51"/>
<evidence type="ECO:0000313" key="2">
    <source>
        <dbReference type="Proteomes" id="UP001152622"/>
    </source>
</evidence>
<accession>A0A9Q1IF51</accession>
<reference evidence="1" key="1">
    <citation type="journal article" date="2023" name="Science">
        <title>Genome structures resolve the early diversification of teleost fishes.</title>
        <authorList>
            <person name="Parey E."/>
            <person name="Louis A."/>
            <person name="Montfort J."/>
            <person name="Bouchez O."/>
            <person name="Roques C."/>
            <person name="Iampietro C."/>
            <person name="Lluch J."/>
            <person name="Castinel A."/>
            <person name="Donnadieu C."/>
            <person name="Desvignes T."/>
            <person name="Floi Bucao C."/>
            <person name="Jouanno E."/>
            <person name="Wen M."/>
            <person name="Mejri S."/>
            <person name="Dirks R."/>
            <person name="Jansen H."/>
            <person name="Henkel C."/>
            <person name="Chen W.J."/>
            <person name="Zahm M."/>
            <person name="Cabau C."/>
            <person name="Klopp C."/>
            <person name="Thompson A.W."/>
            <person name="Robinson-Rechavi M."/>
            <person name="Braasch I."/>
            <person name="Lecointre G."/>
            <person name="Bobe J."/>
            <person name="Postlethwait J.H."/>
            <person name="Berthelot C."/>
            <person name="Roest Crollius H."/>
            <person name="Guiguen Y."/>
        </authorList>
    </citation>
    <scope>NUCLEOTIDE SEQUENCE</scope>
    <source>
        <strain evidence="1">WJC10195</strain>
    </source>
</reference>
<dbReference type="EMBL" id="JAINUF010000018">
    <property type="protein sequence ID" value="KAJ8338280.1"/>
    <property type="molecule type" value="Genomic_DNA"/>
</dbReference>
<sequence>MKLQRPSVLGCLLRCRLVSSEVHTLDRARAGGLYNQLIRDERVMGLTGIWRSGALKIARPEKQKTYPGLKHSDIWGFAWWWVTFSEKETPGERWIGASAVVWEDVRRGTRPHLSRGSVHQVPTCPPPLDYQHRDPLCT</sequence>
<keyword evidence="2" id="KW-1185">Reference proteome</keyword>
<name>A0A9Q1IF51_SYNKA</name>
<gene>
    <name evidence="1" type="ORF">SKAU_G00372460</name>
</gene>
<comment type="caution">
    <text evidence="1">The sequence shown here is derived from an EMBL/GenBank/DDBJ whole genome shotgun (WGS) entry which is preliminary data.</text>
</comment>
<evidence type="ECO:0000313" key="1">
    <source>
        <dbReference type="EMBL" id="KAJ8338280.1"/>
    </source>
</evidence>
<proteinExistence type="predicted"/>
<protein>
    <submittedName>
        <fullName evidence="1">Uncharacterized protein</fullName>
    </submittedName>
</protein>
<dbReference type="Proteomes" id="UP001152622">
    <property type="component" value="Chromosome 18"/>
</dbReference>